<dbReference type="AlphaFoldDB" id="A0A2C6LM20"/>
<organism evidence="1 2">
    <name type="scientific">Desulforamulus profundi</name>
    <dbReference type="NCBI Taxonomy" id="1383067"/>
    <lineage>
        <taxon>Bacteria</taxon>
        <taxon>Bacillati</taxon>
        <taxon>Bacillota</taxon>
        <taxon>Clostridia</taxon>
        <taxon>Eubacteriales</taxon>
        <taxon>Peptococcaceae</taxon>
        <taxon>Desulforamulus</taxon>
    </lineage>
</organism>
<evidence type="ECO:0000313" key="2">
    <source>
        <dbReference type="Proteomes" id="UP000222564"/>
    </source>
</evidence>
<proteinExistence type="predicted"/>
<name>A0A2C6LM20_9FIRM</name>
<sequence>MKKQLSATKNPPPRRQWSVDNRRLGFQGILASLLLDVNQNKFSNTDYVTRTAFIKLEEKYGKAELHGPGSPFLADKIIQGRHIRRGAAKIQFGRITPASQPVNINKGVSKIHNFLRKAFCIYAINLMQLLPQNDIL</sequence>
<evidence type="ECO:0000313" key="1">
    <source>
        <dbReference type="EMBL" id="PHJ39640.1"/>
    </source>
</evidence>
<dbReference type="Proteomes" id="UP000222564">
    <property type="component" value="Unassembled WGS sequence"/>
</dbReference>
<accession>A0A2C6LM20</accession>
<gene>
    <name evidence="1" type="ORF">P378_02165</name>
</gene>
<keyword evidence="2" id="KW-1185">Reference proteome</keyword>
<reference evidence="1 2" key="1">
    <citation type="submission" date="2013-09" db="EMBL/GenBank/DDBJ databases">
        <title>Biodegradation of hydrocarbons in the deep terrestrial subsurface : characterization of a microbial consortium composed of two Desulfotomaculum species originating from a deep geological formation.</title>
        <authorList>
            <person name="Aullo T."/>
            <person name="Berlendis S."/>
            <person name="Lascourreges J.-F."/>
            <person name="Dessort D."/>
            <person name="Saint-Laurent S."/>
            <person name="Schraauwers B."/>
            <person name="Mas J."/>
            <person name="Magot M."/>
            <person name="Ranchou-Peyruse A."/>
        </authorList>
    </citation>
    <scope>NUCLEOTIDE SEQUENCE [LARGE SCALE GENOMIC DNA]</scope>
    <source>
        <strain evidence="1 2">Bs107</strain>
    </source>
</reference>
<comment type="caution">
    <text evidence="1">The sequence shown here is derived from an EMBL/GenBank/DDBJ whole genome shotgun (WGS) entry which is preliminary data.</text>
</comment>
<dbReference type="EMBL" id="AWQQ01000017">
    <property type="protein sequence ID" value="PHJ39640.1"/>
    <property type="molecule type" value="Genomic_DNA"/>
</dbReference>
<protein>
    <submittedName>
        <fullName evidence="1">Uncharacterized protein</fullName>
    </submittedName>
</protein>